<proteinExistence type="predicted"/>
<feature type="region of interest" description="Disordered" evidence="1">
    <location>
        <begin position="373"/>
        <end position="440"/>
    </location>
</feature>
<dbReference type="Proteomes" id="UP001285441">
    <property type="component" value="Unassembled WGS sequence"/>
</dbReference>
<evidence type="ECO:0000313" key="3">
    <source>
        <dbReference type="EMBL" id="KAK3394621.1"/>
    </source>
</evidence>
<feature type="region of interest" description="Disordered" evidence="1">
    <location>
        <begin position="1"/>
        <end position="335"/>
    </location>
</feature>
<dbReference type="EMBL" id="JAULSW010000001">
    <property type="protein sequence ID" value="KAK3394621.1"/>
    <property type="molecule type" value="Genomic_DNA"/>
</dbReference>
<feature type="compositionally biased region" description="Gly residues" evidence="1">
    <location>
        <begin position="1"/>
        <end position="10"/>
    </location>
</feature>
<comment type="caution">
    <text evidence="3">The sequence shown here is derived from an EMBL/GenBank/DDBJ whole genome shotgun (WGS) entry which is preliminary data.</text>
</comment>
<reference evidence="3" key="1">
    <citation type="journal article" date="2023" name="Mol. Phylogenet. Evol.">
        <title>Genome-scale phylogeny and comparative genomics of the fungal order Sordariales.</title>
        <authorList>
            <person name="Hensen N."/>
            <person name="Bonometti L."/>
            <person name="Westerberg I."/>
            <person name="Brannstrom I.O."/>
            <person name="Guillou S."/>
            <person name="Cros-Aarteil S."/>
            <person name="Calhoun S."/>
            <person name="Haridas S."/>
            <person name="Kuo A."/>
            <person name="Mondo S."/>
            <person name="Pangilinan J."/>
            <person name="Riley R."/>
            <person name="LaButti K."/>
            <person name="Andreopoulos B."/>
            <person name="Lipzen A."/>
            <person name="Chen C."/>
            <person name="Yan M."/>
            <person name="Daum C."/>
            <person name="Ng V."/>
            <person name="Clum A."/>
            <person name="Steindorff A."/>
            <person name="Ohm R.A."/>
            <person name="Martin F."/>
            <person name="Silar P."/>
            <person name="Natvig D.O."/>
            <person name="Lalanne C."/>
            <person name="Gautier V."/>
            <person name="Ament-Velasquez S.L."/>
            <person name="Kruys A."/>
            <person name="Hutchinson M.I."/>
            <person name="Powell A.J."/>
            <person name="Barry K."/>
            <person name="Miller A.N."/>
            <person name="Grigoriev I.V."/>
            <person name="Debuchy R."/>
            <person name="Gladieux P."/>
            <person name="Hiltunen Thoren M."/>
            <person name="Johannesson H."/>
        </authorList>
    </citation>
    <scope>NUCLEOTIDE SEQUENCE</scope>
    <source>
        <strain evidence="3">CBS 232.78</strain>
    </source>
</reference>
<feature type="region of interest" description="Disordered" evidence="1">
    <location>
        <begin position="452"/>
        <end position="799"/>
    </location>
</feature>
<feature type="compositionally biased region" description="Basic and acidic residues" evidence="1">
    <location>
        <begin position="426"/>
        <end position="440"/>
    </location>
</feature>
<feature type="transmembrane region" description="Helical" evidence="2">
    <location>
        <begin position="933"/>
        <end position="951"/>
    </location>
</feature>
<feature type="compositionally biased region" description="Basic and acidic residues" evidence="1">
    <location>
        <begin position="532"/>
        <end position="555"/>
    </location>
</feature>
<feature type="compositionally biased region" description="Basic and acidic residues" evidence="1">
    <location>
        <begin position="170"/>
        <end position="184"/>
    </location>
</feature>
<evidence type="ECO:0000256" key="2">
    <source>
        <dbReference type="SAM" id="Phobius"/>
    </source>
</evidence>
<sequence length="1099" mass="120907">MDRGGQGNGTIGNTRFTAPLVVNSTSRRKDLFSHAPPDEADGDGKDSALPRPSSSGDASFDSKQTSTNTTRIPRPPPQQQQSSQTRRPFTITDAYKLAEEEELAAAQGSPSPAPRPWRSRGYSNGRTALKTGTQAPTPESQQRRRSTGKPTVFGRNDTASSVDSFGARSRRSDASDSDVDDKSHLRSLGRASSEESVRRGSGLFSKTKLGAKIAGIGKDTVRKSGRNSFDGTSPSQTAKTAAKGGWLSRRGSGGKYEPLGPSPMPELTAHEEPTKPPADEPFHSGTGPPNRPATAPPPIHRSPEKSFAWQADADFTAGDLQVSNSPPVNSGRTNIKIDELKALDAAIDDRFSRAPETQIRNTRIEEIRAHEIEAALKFPPGRPGPSDPSDLLEPPELDEDPDRSAKKKTDSEDRLLRSRPASRTNTRIDELRAREIESLSRRALATARLDEIRERHGEFSSRSSSPDLVRKSSKEPLRSFSPVGDSAHKLDNEGKALGQEVIKRPSSQINNPGASSNDGVFQTEAEGGINRDGSEGTKSSRSDSLTRDDSRDLLRRLAMATNTSPVTEPRTLKDDHDLATRDKEAAGGAFRQKRAEGAKGDARLTVGFAARLRRDSSVDSGSDKRSNFTHSESDPTERIEGEMKLFAPLDNQSEKGSLRAPSPGSENDGEEEPNETPKPVRPDPLTQPTPRVMGAFVETPATVKVQVSESSATEPITGRTDVGAKAQLESDGLNADARGSGLLTRGRNINISQRRPRQTLSARSERMPSGRSSSLSTRRRANSLPRGRSPLVNSARPPTVKDDLMEIQRTNHFEDSTLDDLADLLDAHDEPPKLEPQTDRERELEVLSKMNKRLNDGLLGIRTAKQGIERLEASLPQVDNKVTDSAKDPVHIHLRGNDEGLCAGCHDRPPNPDDLLTYIHLPLPRLWYRQPKFRFTFFGLMLFLLSLWYVAESSVCFLYCKPLYCYPGKPCDWSPDDPLWGYSIPVKLDQWTTGGQGRAFVRRVGPGVADWVADIWDVATGTDITNVDTTYYTWSQRRQHRRRLGKKGLIKPFVERPEDKEKYGAWKAIRLARERAESMREMGYSVGEDESMAGDEQLR</sequence>
<keyword evidence="2" id="KW-0812">Transmembrane</keyword>
<evidence type="ECO:0000313" key="4">
    <source>
        <dbReference type="Proteomes" id="UP001285441"/>
    </source>
</evidence>
<feature type="compositionally biased region" description="Basic and acidic residues" evidence="1">
    <location>
        <begin position="570"/>
        <end position="585"/>
    </location>
</feature>
<organism evidence="3 4">
    <name type="scientific">Podospora didyma</name>
    <dbReference type="NCBI Taxonomy" id="330526"/>
    <lineage>
        <taxon>Eukaryota</taxon>
        <taxon>Fungi</taxon>
        <taxon>Dikarya</taxon>
        <taxon>Ascomycota</taxon>
        <taxon>Pezizomycotina</taxon>
        <taxon>Sordariomycetes</taxon>
        <taxon>Sordariomycetidae</taxon>
        <taxon>Sordariales</taxon>
        <taxon>Podosporaceae</taxon>
        <taxon>Podospora</taxon>
    </lineage>
</organism>
<protein>
    <submittedName>
        <fullName evidence="3">Uncharacterized protein</fullName>
    </submittedName>
</protein>
<feature type="compositionally biased region" description="Polar residues" evidence="1">
    <location>
        <begin position="121"/>
        <end position="140"/>
    </location>
</feature>
<feature type="compositionally biased region" description="Polar residues" evidence="1">
    <location>
        <begin position="705"/>
        <end position="714"/>
    </location>
</feature>
<accession>A0AAE0P789</accession>
<keyword evidence="4" id="KW-1185">Reference proteome</keyword>
<keyword evidence="2" id="KW-1133">Transmembrane helix</keyword>
<feature type="compositionally biased region" description="Polar residues" evidence="1">
    <location>
        <begin position="52"/>
        <end position="64"/>
    </location>
</feature>
<feature type="compositionally biased region" description="Basic and acidic residues" evidence="1">
    <location>
        <begin position="402"/>
        <end position="416"/>
    </location>
</feature>
<feature type="compositionally biased region" description="Basic and acidic residues" evidence="1">
    <location>
        <begin position="612"/>
        <end position="643"/>
    </location>
</feature>
<feature type="compositionally biased region" description="Basic and acidic residues" evidence="1">
    <location>
        <begin position="268"/>
        <end position="282"/>
    </location>
</feature>
<dbReference type="AlphaFoldDB" id="A0AAE0P789"/>
<feature type="compositionally biased region" description="Low complexity" evidence="1">
    <location>
        <begin position="79"/>
        <end position="88"/>
    </location>
</feature>
<feature type="compositionally biased region" description="Pro residues" evidence="1">
    <location>
        <begin position="289"/>
        <end position="300"/>
    </location>
</feature>
<gene>
    <name evidence="3" type="ORF">B0H63DRAFT_52411</name>
</gene>
<feature type="compositionally biased region" description="Polar residues" evidence="1">
    <location>
        <begin position="505"/>
        <end position="520"/>
    </location>
</feature>
<reference evidence="3" key="2">
    <citation type="submission" date="2023-06" db="EMBL/GenBank/DDBJ databases">
        <authorList>
            <consortium name="Lawrence Berkeley National Laboratory"/>
            <person name="Haridas S."/>
            <person name="Hensen N."/>
            <person name="Bonometti L."/>
            <person name="Westerberg I."/>
            <person name="Brannstrom I.O."/>
            <person name="Guillou S."/>
            <person name="Cros-Aarteil S."/>
            <person name="Calhoun S."/>
            <person name="Kuo A."/>
            <person name="Mondo S."/>
            <person name="Pangilinan J."/>
            <person name="Riley R."/>
            <person name="LaButti K."/>
            <person name="Andreopoulos B."/>
            <person name="Lipzen A."/>
            <person name="Chen C."/>
            <person name="Yanf M."/>
            <person name="Daum C."/>
            <person name="Ng V."/>
            <person name="Clum A."/>
            <person name="Steindorff A."/>
            <person name="Ohm R."/>
            <person name="Martin F."/>
            <person name="Silar P."/>
            <person name="Natvig D."/>
            <person name="Lalanne C."/>
            <person name="Gautier V."/>
            <person name="Ament-velasquez S.L."/>
            <person name="Kruys A."/>
            <person name="Hutchinson M.I."/>
            <person name="Powell A.J."/>
            <person name="Barry K."/>
            <person name="Miller A.N."/>
            <person name="Grigoriev I.V."/>
            <person name="Debuchy R."/>
            <person name="Gladieux P."/>
            <person name="Thoren M.H."/>
            <person name="Johannesson H."/>
        </authorList>
    </citation>
    <scope>NUCLEOTIDE SEQUENCE</scope>
    <source>
        <strain evidence="3">CBS 232.78</strain>
    </source>
</reference>
<name>A0AAE0P789_9PEZI</name>
<feature type="compositionally biased region" description="Polar residues" evidence="1">
    <location>
        <begin position="321"/>
        <end position="333"/>
    </location>
</feature>
<feature type="compositionally biased region" description="Basic and acidic residues" evidence="1">
    <location>
        <begin position="593"/>
        <end position="602"/>
    </location>
</feature>
<evidence type="ECO:0000256" key="1">
    <source>
        <dbReference type="SAM" id="MobiDB-lite"/>
    </source>
</evidence>
<keyword evidence="2" id="KW-0472">Membrane</keyword>
<feature type="compositionally biased region" description="Polar residues" evidence="1">
    <location>
        <begin position="226"/>
        <end position="239"/>
    </location>
</feature>
<feature type="compositionally biased region" description="Polar residues" evidence="1">
    <location>
        <begin position="747"/>
        <end position="762"/>
    </location>
</feature>
<feature type="compositionally biased region" description="Basic and acidic residues" evidence="1">
    <location>
        <begin position="468"/>
        <end position="477"/>
    </location>
</feature>